<keyword evidence="4" id="KW-0067">ATP-binding</keyword>
<dbReference type="GO" id="GO:0016887">
    <property type="term" value="F:ATP hydrolysis activity"/>
    <property type="evidence" value="ECO:0007669"/>
    <property type="project" value="InterPro"/>
</dbReference>
<dbReference type="eggNOG" id="COG1126">
    <property type="taxonomic scope" value="Bacteria"/>
</dbReference>
<comment type="similarity">
    <text evidence="1">Belongs to the ABC transporter superfamily.</text>
</comment>
<dbReference type="OrthoDB" id="9804199at2"/>
<dbReference type="EC" id="3.6.3.-" evidence="6"/>
<dbReference type="RefSeq" id="WP_041018476.1">
    <property type="nucleotide sequence ID" value="NZ_CCEJ010000010.1"/>
</dbReference>
<evidence type="ECO:0000256" key="4">
    <source>
        <dbReference type="ARBA" id="ARBA00022840"/>
    </source>
</evidence>
<comment type="caution">
    <text evidence="6">The sequence shown here is derived from an EMBL/GenBank/DDBJ whole genome shotgun (WGS) entry which is preliminary data.</text>
</comment>
<dbReference type="PROSITE" id="PS50893">
    <property type="entry name" value="ABC_TRANSPORTER_2"/>
    <property type="match status" value="1"/>
</dbReference>
<dbReference type="SUPFAM" id="SSF52540">
    <property type="entry name" value="P-loop containing nucleoside triphosphate hydrolases"/>
    <property type="match status" value="1"/>
</dbReference>
<dbReference type="InterPro" id="IPR027417">
    <property type="entry name" value="P-loop_NTPase"/>
</dbReference>
<keyword evidence="2" id="KW-0813">Transport</keyword>
<dbReference type="InterPro" id="IPR050086">
    <property type="entry name" value="MetN_ABC_transporter-like"/>
</dbReference>
<evidence type="ECO:0000256" key="3">
    <source>
        <dbReference type="ARBA" id="ARBA00022741"/>
    </source>
</evidence>
<dbReference type="PANTHER" id="PTHR43166">
    <property type="entry name" value="AMINO ACID IMPORT ATP-BINDING PROTEIN"/>
    <property type="match status" value="1"/>
</dbReference>
<name>A0A090D2T9_9BACT</name>
<keyword evidence="6" id="KW-0378">Hydrolase</keyword>
<dbReference type="PANTHER" id="PTHR43166:SF4">
    <property type="entry name" value="PHOSPHONATES IMPORT ATP-BINDING PROTEIN PHNC"/>
    <property type="match status" value="1"/>
</dbReference>
<dbReference type="InterPro" id="IPR003439">
    <property type="entry name" value="ABC_transporter-like_ATP-bd"/>
</dbReference>
<protein>
    <submittedName>
        <fullName evidence="6">ABC-type transporter, ATPase subunit</fullName>
        <ecNumber evidence="6">3.6.3.-</ecNumber>
    </submittedName>
</protein>
<evidence type="ECO:0000259" key="5">
    <source>
        <dbReference type="PROSITE" id="PS50893"/>
    </source>
</evidence>
<dbReference type="Gene3D" id="3.40.50.300">
    <property type="entry name" value="P-loop containing nucleotide triphosphate hydrolases"/>
    <property type="match status" value="1"/>
</dbReference>
<dbReference type="AlphaFoldDB" id="A0A090D2T9"/>
<dbReference type="SMART" id="SM00382">
    <property type="entry name" value="AAA"/>
    <property type="match status" value="1"/>
</dbReference>
<dbReference type="STRING" id="1437425.CSEC_2129"/>
<evidence type="ECO:0000313" key="7">
    <source>
        <dbReference type="Proteomes" id="UP000031552"/>
    </source>
</evidence>
<dbReference type="EMBL" id="CCEJ010000010">
    <property type="protein sequence ID" value="CDR34935.1"/>
    <property type="molecule type" value="Genomic_DNA"/>
</dbReference>
<dbReference type="InterPro" id="IPR003593">
    <property type="entry name" value="AAA+_ATPase"/>
</dbReference>
<dbReference type="Proteomes" id="UP000031552">
    <property type="component" value="Unassembled WGS sequence"/>
</dbReference>
<dbReference type="Pfam" id="PF00005">
    <property type="entry name" value="ABC_tran"/>
    <property type="match status" value="1"/>
</dbReference>
<keyword evidence="7" id="KW-1185">Reference proteome</keyword>
<reference evidence="6" key="2">
    <citation type="submission" date="2014-09" db="EMBL/GenBank/DDBJ databases">
        <title>Criblamydia sequanensis harbors a mega-plasmid encoding arsenite resistance.</title>
        <authorList>
            <person name="Bertelli C."/>
            <person name="Goesmann A."/>
            <person name="Greub G."/>
        </authorList>
    </citation>
    <scope>NUCLEOTIDE SEQUENCE [LARGE SCALE GENOMIC DNA]</scope>
    <source>
        <strain evidence="6">CRIB-18</strain>
    </source>
</reference>
<evidence type="ECO:0000256" key="1">
    <source>
        <dbReference type="ARBA" id="ARBA00005417"/>
    </source>
</evidence>
<sequence length="243" mass="27481">MKLELNQLRKFFGSQKAIGPLNLLIPECKTLVLIGPSGSGKSTLLRLISGLQYPDSGQILIDDVPIVYKRKELLAYRRKLGIVFQSWNLFPHLTALENIVLPLYRVHGFSNEEAEKRALELLNRFQMEKHAYKKPYELSGGQVQRIALIRALAPRPKMLLLDEPTSQLDPLMTAEVLELVLELKKEGQDLILATHHLHFAKKIADTLLFLADGKILESGSANQVIEHPTSTLAKKYMATLFEY</sequence>
<organism evidence="6 7">
    <name type="scientific">Candidatus Criblamydia sequanensis CRIB-18</name>
    <dbReference type="NCBI Taxonomy" id="1437425"/>
    <lineage>
        <taxon>Bacteria</taxon>
        <taxon>Pseudomonadati</taxon>
        <taxon>Chlamydiota</taxon>
        <taxon>Chlamydiia</taxon>
        <taxon>Parachlamydiales</taxon>
        <taxon>Candidatus Criblamydiaceae</taxon>
        <taxon>Candidatus Criblamydia</taxon>
    </lineage>
</organism>
<accession>A0A090D2T9</accession>
<feature type="domain" description="ABC transporter" evidence="5">
    <location>
        <begin position="3"/>
        <end position="237"/>
    </location>
</feature>
<proteinExistence type="inferred from homology"/>
<dbReference type="GO" id="GO:0005524">
    <property type="term" value="F:ATP binding"/>
    <property type="evidence" value="ECO:0007669"/>
    <property type="project" value="UniProtKB-KW"/>
</dbReference>
<keyword evidence="3" id="KW-0547">Nucleotide-binding</keyword>
<reference evidence="6" key="1">
    <citation type="submission" date="2013-12" db="EMBL/GenBank/DDBJ databases">
        <authorList>
            <person name="Linke B."/>
        </authorList>
    </citation>
    <scope>NUCLEOTIDE SEQUENCE [LARGE SCALE GENOMIC DNA]</scope>
    <source>
        <strain evidence="6">CRIB-18</strain>
    </source>
</reference>
<evidence type="ECO:0000313" key="6">
    <source>
        <dbReference type="EMBL" id="CDR34935.1"/>
    </source>
</evidence>
<evidence type="ECO:0000256" key="2">
    <source>
        <dbReference type="ARBA" id="ARBA00022448"/>
    </source>
</evidence>
<gene>
    <name evidence="6" type="ORF">CSEC_2129</name>
</gene>